<dbReference type="InterPro" id="IPR016181">
    <property type="entry name" value="Acyl_CoA_acyltransferase"/>
</dbReference>
<dbReference type="RefSeq" id="WP_203826639.1">
    <property type="nucleotide sequence ID" value="NZ_BAAATY010000003.1"/>
</dbReference>
<accession>A0ABQ4BDE2</accession>
<dbReference type="CDD" id="cd04301">
    <property type="entry name" value="NAT_SF"/>
    <property type="match status" value="1"/>
</dbReference>
<dbReference type="PROSITE" id="PS51186">
    <property type="entry name" value="GNAT"/>
    <property type="match status" value="1"/>
</dbReference>
<dbReference type="InterPro" id="IPR051016">
    <property type="entry name" value="Diverse_Substrate_AcTransf"/>
</dbReference>
<keyword evidence="2" id="KW-0012">Acyltransferase</keyword>
<comment type="caution">
    <text evidence="4">The sequence shown here is derived from an EMBL/GenBank/DDBJ whole genome shotgun (WGS) entry which is preliminary data.</text>
</comment>
<evidence type="ECO:0000256" key="1">
    <source>
        <dbReference type="ARBA" id="ARBA00022679"/>
    </source>
</evidence>
<feature type="domain" description="N-acetyltransferase" evidence="3">
    <location>
        <begin position="2"/>
        <end position="151"/>
    </location>
</feature>
<dbReference type="PANTHER" id="PTHR10545:SF42">
    <property type="entry name" value="ACETYLTRANSFERASE"/>
    <property type="match status" value="1"/>
</dbReference>
<evidence type="ECO:0000259" key="3">
    <source>
        <dbReference type="PROSITE" id="PS51186"/>
    </source>
</evidence>
<evidence type="ECO:0000313" key="4">
    <source>
        <dbReference type="EMBL" id="GIE68290.1"/>
    </source>
</evidence>
<dbReference type="Proteomes" id="UP000624709">
    <property type="component" value="Unassembled WGS sequence"/>
</dbReference>
<keyword evidence="5" id="KW-1185">Reference proteome</keyword>
<reference evidence="4 5" key="1">
    <citation type="submission" date="2021-01" db="EMBL/GenBank/DDBJ databases">
        <title>Whole genome shotgun sequence of Actinoplanes palleronii NBRC 14916.</title>
        <authorList>
            <person name="Komaki H."/>
            <person name="Tamura T."/>
        </authorList>
    </citation>
    <scope>NUCLEOTIDE SEQUENCE [LARGE SCALE GENOMIC DNA]</scope>
    <source>
        <strain evidence="4 5">NBRC 14916</strain>
    </source>
</reference>
<dbReference type="EMBL" id="BOMS01000057">
    <property type="protein sequence ID" value="GIE68290.1"/>
    <property type="molecule type" value="Genomic_DNA"/>
</dbReference>
<evidence type="ECO:0000256" key="2">
    <source>
        <dbReference type="ARBA" id="ARBA00023315"/>
    </source>
</evidence>
<dbReference type="InterPro" id="IPR000182">
    <property type="entry name" value="GNAT_dom"/>
</dbReference>
<gene>
    <name evidence="4" type="ORF">Apa02nite_043980</name>
</gene>
<evidence type="ECO:0000313" key="5">
    <source>
        <dbReference type="Proteomes" id="UP000624709"/>
    </source>
</evidence>
<protein>
    <submittedName>
        <fullName evidence="4">GCN5 family N-acetyltransferase</fullName>
    </submittedName>
</protein>
<sequence length="151" mass="17657">MLDIRLLVDNDHAEWESLTRRYNEHFGTEVSDELYNRTWRRLVARDEIRGIAARLDGAMVGLAHYYFHTSLWKAGRCYMADLFVAPEARRRGVATAILHWVARDGQEHDAPRFYWNTTVDNADGRALYDTVADYNGFIVYNYRRDDEPGIP</sequence>
<dbReference type="PANTHER" id="PTHR10545">
    <property type="entry name" value="DIAMINE N-ACETYLTRANSFERASE"/>
    <property type="match status" value="1"/>
</dbReference>
<proteinExistence type="predicted"/>
<dbReference type="SUPFAM" id="SSF55729">
    <property type="entry name" value="Acyl-CoA N-acyltransferases (Nat)"/>
    <property type="match status" value="1"/>
</dbReference>
<name>A0ABQ4BDE2_9ACTN</name>
<dbReference type="Pfam" id="PF00583">
    <property type="entry name" value="Acetyltransf_1"/>
    <property type="match status" value="1"/>
</dbReference>
<keyword evidence="1" id="KW-0808">Transferase</keyword>
<organism evidence="4 5">
    <name type="scientific">Actinoplanes palleronii</name>
    <dbReference type="NCBI Taxonomy" id="113570"/>
    <lineage>
        <taxon>Bacteria</taxon>
        <taxon>Bacillati</taxon>
        <taxon>Actinomycetota</taxon>
        <taxon>Actinomycetes</taxon>
        <taxon>Micromonosporales</taxon>
        <taxon>Micromonosporaceae</taxon>
        <taxon>Actinoplanes</taxon>
    </lineage>
</organism>
<dbReference type="Gene3D" id="3.40.630.30">
    <property type="match status" value="1"/>
</dbReference>